<evidence type="ECO:0000313" key="3">
    <source>
        <dbReference type="Proteomes" id="UP000471409"/>
    </source>
</evidence>
<evidence type="ECO:0000313" key="2">
    <source>
        <dbReference type="EMBL" id="NEK55600.1"/>
    </source>
</evidence>
<sequence length="154" mass="16494">YSIPMTVALAIRDGSQHLRRWWNIFETTWTNALPQVCFVLFASCSAATAIILASAFWSGGVIVGFSGGWENLGKALGFSFAYNAPIAFRGSLLALIVNVLIDAWEARSRSRPVPPTRLWSLAWGAGTAVFMAFAGGGTRLLSTLAGSLQASVPR</sequence>
<dbReference type="AlphaFoldDB" id="A0A6P0DUB2"/>
<dbReference type="EMBL" id="WXXP01000697">
    <property type="protein sequence ID" value="NEK55600.1"/>
    <property type="molecule type" value="Genomic_DNA"/>
</dbReference>
<proteinExistence type="predicted"/>
<feature type="transmembrane region" description="Helical" evidence="1">
    <location>
        <begin position="38"/>
        <end position="63"/>
    </location>
</feature>
<feature type="non-terminal residue" evidence="2">
    <location>
        <position position="154"/>
    </location>
</feature>
<keyword evidence="1" id="KW-1133">Transmembrane helix</keyword>
<dbReference type="RefSeq" id="WP_164001444.1">
    <property type="nucleotide sequence ID" value="NZ_WXXP01000697.1"/>
</dbReference>
<comment type="caution">
    <text evidence="2">The sequence shown here is derived from an EMBL/GenBank/DDBJ whole genome shotgun (WGS) entry which is preliminary data.</text>
</comment>
<organism evidence="2 3">
    <name type="scientific">Rhizobium leguminosarum</name>
    <dbReference type="NCBI Taxonomy" id="384"/>
    <lineage>
        <taxon>Bacteria</taxon>
        <taxon>Pseudomonadati</taxon>
        <taxon>Pseudomonadota</taxon>
        <taxon>Alphaproteobacteria</taxon>
        <taxon>Hyphomicrobiales</taxon>
        <taxon>Rhizobiaceae</taxon>
        <taxon>Rhizobium/Agrobacterium group</taxon>
        <taxon>Rhizobium</taxon>
    </lineage>
</organism>
<feature type="transmembrane region" description="Helical" evidence="1">
    <location>
        <begin position="75"/>
        <end position="101"/>
    </location>
</feature>
<feature type="transmembrane region" description="Helical" evidence="1">
    <location>
        <begin position="121"/>
        <end position="141"/>
    </location>
</feature>
<accession>A0A6P0DUB2</accession>
<evidence type="ECO:0008006" key="4">
    <source>
        <dbReference type="Google" id="ProtNLM"/>
    </source>
</evidence>
<keyword evidence="1" id="KW-0472">Membrane</keyword>
<gene>
    <name evidence="2" type="ORF">GUK36_40950</name>
</gene>
<evidence type="ECO:0000256" key="1">
    <source>
        <dbReference type="SAM" id="Phobius"/>
    </source>
</evidence>
<name>A0A6P0DUB2_RHILE</name>
<protein>
    <recommendedName>
        <fullName evidence="4">ABC transporter permease subunit</fullName>
    </recommendedName>
</protein>
<keyword evidence="1" id="KW-0812">Transmembrane</keyword>
<reference evidence="2 3" key="1">
    <citation type="submission" date="2020-01" db="EMBL/GenBank/DDBJ databases">
        <title>Rhizobium genotypes associated with high levels of biological nitrogen fixation by grain legumes in a temperate-maritime cropping system.</title>
        <authorList>
            <person name="Maluk M."/>
            <person name="Francesc Ferrando Molina F."/>
            <person name="Lopez Del Egido L."/>
            <person name="Lafos M."/>
            <person name="Langarica-Fuentes A."/>
            <person name="Gebre Yohannes G."/>
            <person name="Young M.W."/>
            <person name="Martin P."/>
            <person name="Gantlett R."/>
            <person name="Kenicer G."/>
            <person name="Hawes C."/>
            <person name="Begg G.S."/>
            <person name="Quilliam R.S."/>
            <person name="Squire G.R."/>
            <person name="Poole P.S."/>
            <person name="Young P.W."/>
            <person name="Iannetta P.M."/>
            <person name="James E.K."/>
        </authorList>
    </citation>
    <scope>NUCLEOTIDE SEQUENCE [LARGE SCALE GENOMIC DNA]</scope>
    <source>
        <strain evidence="2 3">JHI944</strain>
    </source>
</reference>
<feature type="non-terminal residue" evidence="2">
    <location>
        <position position="1"/>
    </location>
</feature>
<dbReference type="Proteomes" id="UP000471409">
    <property type="component" value="Unassembled WGS sequence"/>
</dbReference>